<dbReference type="EC" id="1.8.7.1" evidence="10"/>
<evidence type="ECO:0000256" key="4">
    <source>
        <dbReference type="ARBA" id="ARBA00022723"/>
    </source>
</evidence>
<keyword evidence="11" id="KW-1185">Reference proteome</keyword>
<dbReference type="InterPro" id="IPR045854">
    <property type="entry name" value="NO2/SO3_Rdtase_4Fe4S_sf"/>
</dbReference>
<keyword evidence="2" id="KW-0004">4Fe-4S</keyword>
<keyword evidence="3" id="KW-0349">Heme</keyword>
<evidence type="ECO:0000256" key="2">
    <source>
        <dbReference type="ARBA" id="ARBA00022485"/>
    </source>
</evidence>
<name>H1FZL7_SULGG</name>
<dbReference type="GO" id="GO:0050311">
    <property type="term" value="F:sulfite reductase (ferredoxin) activity"/>
    <property type="evidence" value="ECO:0007669"/>
    <property type="project" value="UniProtKB-EC"/>
</dbReference>
<evidence type="ECO:0000256" key="6">
    <source>
        <dbReference type="ARBA" id="ARBA00023004"/>
    </source>
</evidence>
<keyword evidence="5 10" id="KW-0560">Oxidoreductase</keyword>
<dbReference type="InterPro" id="IPR036136">
    <property type="entry name" value="Nit/Sulf_reduc_fer-like_dom_sf"/>
</dbReference>
<dbReference type="InterPro" id="IPR006067">
    <property type="entry name" value="NO2/SO3_Rdtase_4Fe4S_dom"/>
</dbReference>
<dbReference type="PRINTS" id="PR00397">
    <property type="entry name" value="SIROHAEM"/>
</dbReference>
<feature type="domain" description="Nitrite/Sulfite reductase ferredoxin-like" evidence="9">
    <location>
        <begin position="313"/>
        <end position="374"/>
    </location>
</feature>
<evidence type="ECO:0000256" key="3">
    <source>
        <dbReference type="ARBA" id="ARBA00022617"/>
    </source>
</evidence>
<dbReference type="eggNOG" id="COG0155">
    <property type="taxonomic scope" value="Bacteria"/>
</dbReference>
<reference evidence="10 11" key="1">
    <citation type="journal article" date="2012" name="Proc. Natl. Acad. Sci. U.S.A.">
        <title>Genome and physiology of a model Epsilonproteobacterium responsible for sulfide detoxification in marine oxygen depletion zones.</title>
        <authorList>
            <person name="Grote J."/>
            <person name="Schott T."/>
            <person name="Bruckner C.G."/>
            <person name="Glockner F.O."/>
            <person name="Jost G."/>
            <person name="Teeling H."/>
            <person name="Labrenz M."/>
            <person name="Jurgens K."/>
        </authorList>
    </citation>
    <scope>NUCLEOTIDE SEQUENCE [LARGE SCALE GENOMIC DNA]</scope>
    <source>
        <strain evidence="10 11">GD1</strain>
    </source>
</reference>
<feature type="domain" description="Nitrite/sulphite reductase 4Fe-4S" evidence="8">
    <location>
        <begin position="389"/>
        <end position="503"/>
    </location>
</feature>
<protein>
    <submittedName>
        <fullName evidence="10">Sulfite reductase [ferredoxin] 2</fullName>
        <ecNumber evidence="10">1.8.7.1</ecNumber>
    </submittedName>
</protein>
<comment type="similarity">
    <text evidence="1">Belongs to the nitrite and sulfite reductase 4Fe-4S domain family.</text>
</comment>
<dbReference type="Gene3D" id="3.30.413.10">
    <property type="entry name" value="Sulfite Reductase Hemoprotein, domain 1"/>
    <property type="match status" value="2"/>
</dbReference>
<dbReference type="EMBL" id="AFRZ01000001">
    <property type="protein sequence ID" value="EHP31024.1"/>
    <property type="molecule type" value="Genomic_DNA"/>
</dbReference>
<dbReference type="HOGENOM" id="CLU_015667_2_3_7"/>
<evidence type="ECO:0000256" key="7">
    <source>
        <dbReference type="ARBA" id="ARBA00023014"/>
    </source>
</evidence>
<dbReference type="OrthoDB" id="9803707at2"/>
<comment type="caution">
    <text evidence="10">The sequence shown here is derived from an EMBL/GenBank/DDBJ whole genome shotgun (WGS) entry which is preliminary data.</text>
</comment>
<dbReference type="Proteomes" id="UP000006431">
    <property type="component" value="Unassembled WGS sequence"/>
</dbReference>
<evidence type="ECO:0000259" key="9">
    <source>
        <dbReference type="Pfam" id="PF03460"/>
    </source>
</evidence>
<gene>
    <name evidence="10" type="primary">sir</name>
    <name evidence="10" type="ORF">SMGD1_2501</name>
</gene>
<dbReference type="Pfam" id="PF03460">
    <property type="entry name" value="NIR_SIR_ferr"/>
    <property type="match status" value="2"/>
</dbReference>
<keyword evidence="4" id="KW-0479">Metal-binding</keyword>
<dbReference type="GO" id="GO:0020037">
    <property type="term" value="F:heme binding"/>
    <property type="evidence" value="ECO:0007669"/>
    <property type="project" value="InterPro"/>
</dbReference>
<feature type="domain" description="Nitrite/Sulfite reductase ferredoxin-like" evidence="9">
    <location>
        <begin position="63"/>
        <end position="124"/>
    </location>
</feature>
<dbReference type="RefSeq" id="WP_008341478.1">
    <property type="nucleotide sequence ID" value="NZ_AFRZ01000001.1"/>
</dbReference>
<feature type="domain" description="Nitrite/sulphite reductase 4Fe-4S" evidence="8">
    <location>
        <begin position="134"/>
        <end position="285"/>
    </location>
</feature>
<organism evidence="10 11">
    <name type="scientific">Sulfurimonas gotlandica (strain DSM 19862 / JCM 16533 / GD1)</name>
    <dbReference type="NCBI Taxonomy" id="929558"/>
    <lineage>
        <taxon>Bacteria</taxon>
        <taxon>Pseudomonadati</taxon>
        <taxon>Campylobacterota</taxon>
        <taxon>Epsilonproteobacteria</taxon>
        <taxon>Campylobacterales</taxon>
        <taxon>Sulfurimonadaceae</taxon>
        <taxon>Sulfurimonas</taxon>
    </lineage>
</organism>
<evidence type="ECO:0000313" key="11">
    <source>
        <dbReference type="Proteomes" id="UP000006431"/>
    </source>
</evidence>
<dbReference type="SUPFAM" id="SSF56014">
    <property type="entry name" value="Nitrite and sulphite reductase 4Fe-4S domain-like"/>
    <property type="match status" value="2"/>
</dbReference>
<keyword evidence="7" id="KW-0411">Iron-sulfur</keyword>
<keyword evidence="6" id="KW-0408">Iron</keyword>
<dbReference type="STRING" id="929558.SMGD1_2501"/>
<dbReference type="PROSITE" id="PS00365">
    <property type="entry name" value="NIR_SIR"/>
    <property type="match status" value="1"/>
</dbReference>
<dbReference type="Gene3D" id="3.90.480.20">
    <property type="match status" value="1"/>
</dbReference>
<dbReference type="Pfam" id="PF01077">
    <property type="entry name" value="NIR_SIR"/>
    <property type="match status" value="2"/>
</dbReference>
<dbReference type="SUPFAM" id="SSF55124">
    <property type="entry name" value="Nitrite/Sulfite reductase N-terminal domain-like"/>
    <property type="match status" value="2"/>
</dbReference>
<dbReference type="GO" id="GO:0046872">
    <property type="term" value="F:metal ion binding"/>
    <property type="evidence" value="ECO:0007669"/>
    <property type="project" value="UniProtKB-KW"/>
</dbReference>
<proteinExistence type="inferred from homology"/>
<dbReference type="PANTHER" id="PTHR32439:SF0">
    <property type="entry name" value="FERREDOXIN--NITRITE REDUCTASE, CHLOROPLASTIC"/>
    <property type="match status" value="1"/>
</dbReference>
<sequence>MPKETAAQRVERIKTEKSGLDVLRDIHHYAIHDEEPHPEDIDRFKWYGLYTQNTNLQASSDETLYFMLRVKLVQGAINLEQLRVLSSISKEFARGTANFTTRQAIQFHFIRVRDLPEIFYRLKSVGLSTVFAAGDVPRNIVTCPVAGVDEHEIYDVTKVVAQVNDYFDGNKDLANLPRKYKVGISGCSKHCMGHEIQDLSFSAVEFEDGRVLFDVSAGGGLASNKQFALHLGFVEAYKILEVVKAVSIIYRIYGLRDNRKKARLGHLIDAWGLKKFKEEVEASLGFIFEKGAAQEYTPYAKREHFGIHKSKSNGKSFVGCAVNGGNIGAKGLEDLADILEKHGATTIKATTTQNFVAIDVPSDAVNNLVEDLDAIGIDANPNPFKARTISCTGIKFCKFAISETKDAAIDLAEHLHAKFPDFKETVSISLNGCPNSCAHPHIVDIGLLGKKFKDENGETVSGFELVLGGTLEGDKSRFGEKMKLNIKADEVNNTVEKIIASYIKSSKKYIGLFLKDLIDGDEFTIYDLK</sequence>
<dbReference type="InterPro" id="IPR005117">
    <property type="entry name" value="NiRdtase/SiRdtase_haem-b_fer"/>
</dbReference>
<evidence type="ECO:0000259" key="8">
    <source>
        <dbReference type="Pfam" id="PF01077"/>
    </source>
</evidence>
<dbReference type="GO" id="GO:0051539">
    <property type="term" value="F:4 iron, 4 sulfur cluster binding"/>
    <property type="evidence" value="ECO:0007669"/>
    <property type="project" value="UniProtKB-KW"/>
</dbReference>
<evidence type="ECO:0000313" key="10">
    <source>
        <dbReference type="EMBL" id="EHP31024.1"/>
    </source>
</evidence>
<dbReference type="InterPro" id="IPR051329">
    <property type="entry name" value="NIR_SIR_4Fe-4S"/>
</dbReference>
<evidence type="ECO:0000256" key="1">
    <source>
        <dbReference type="ARBA" id="ARBA00010429"/>
    </source>
</evidence>
<dbReference type="InterPro" id="IPR006066">
    <property type="entry name" value="NO2/SO3_Rdtase_FeS/sirohaem_BS"/>
</dbReference>
<evidence type="ECO:0000256" key="5">
    <source>
        <dbReference type="ARBA" id="ARBA00023002"/>
    </source>
</evidence>
<accession>H1FZL7</accession>
<dbReference type="PATRIC" id="fig|929558.5.peg.2492"/>
<dbReference type="AlphaFoldDB" id="H1FZL7"/>
<dbReference type="PANTHER" id="PTHR32439">
    <property type="entry name" value="FERREDOXIN--NITRITE REDUCTASE, CHLOROPLASTIC"/>
    <property type="match status" value="1"/>
</dbReference>